<dbReference type="InterPro" id="IPR045773">
    <property type="entry name" value="DUF6226"/>
</dbReference>
<dbReference type="Proteomes" id="UP000321685">
    <property type="component" value="Unassembled WGS sequence"/>
</dbReference>
<dbReference type="EMBL" id="BJVJ01000011">
    <property type="protein sequence ID" value="GEL22718.1"/>
    <property type="molecule type" value="Genomic_DNA"/>
</dbReference>
<comment type="caution">
    <text evidence="1">The sequence shown here is derived from an EMBL/GenBank/DDBJ whole genome shotgun (WGS) entry which is preliminary data.</text>
</comment>
<keyword evidence="2" id="KW-1185">Reference proteome</keyword>
<organism evidence="1 2">
    <name type="scientific">Pseudonocardia sulfidoxydans NBRC 16205</name>
    <dbReference type="NCBI Taxonomy" id="1223511"/>
    <lineage>
        <taxon>Bacteria</taxon>
        <taxon>Bacillati</taxon>
        <taxon>Actinomycetota</taxon>
        <taxon>Actinomycetes</taxon>
        <taxon>Pseudonocardiales</taxon>
        <taxon>Pseudonocardiaceae</taxon>
        <taxon>Pseudonocardia</taxon>
    </lineage>
</organism>
<evidence type="ECO:0000313" key="1">
    <source>
        <dbReference type="EMBL" id="GEL22718.1"/>
    </source>
</evidence>
<name>A0A511DI90_9PSEU</name>
<protein>
    <submittedName>
        <fullName evidence="1">Uncharacterized protein</fullName>
    </submittedName>
</protein>
<gene>
    <name evidence="1" type="ORF">PSU4_16720</name>
</gene>
<accession>A0A511DI90</accession>
<reference evidence="1 2" key="1">
    <citation type="submission" date="2019-07" db="EMBL/GenBank/DDBJ databases">
        <title>Whole genome shotgun sequence of Pseudonocardia sulfidoxydans NBRC 16205.</title>
        <authorList>
            <person name="Hosoyama A."/>
            <person name="Uohara A."/>
            <person name="Ohji S."/>
            <person name="Ichikawa N."/>
        </authorList>
    </citation>
    <scope>NUCLEOTIDE SEQUENCE [LARGE SCALE GENOMIC DNA]</scope>
    <source>
        <strain evidence="1 2">NBRC 16205</strain>
    </source>
</reference>
<evidence type="ECO:0000313" key="2">
    <source>
        <dbReference type="Proteomes" id="UP000321685"/>
    </source>
</evidence>
<sequence length="173" mass="18792">MPRDEEYSRLTDPGRYGVVHSRARVWAEELAELPDVASFALPDGGGFRLASSRPGTLPLLLLTRDEPFPLLDLCAARPDVVLQSLPDCGCDACDRGSDDLLDAIDETIGTVVDGPLVVLCGDGWQARWWPHGGSSSGTGRHVALMELCRRLADREDVRVPEGTEVLIGRSWLG</sequence>
<dbReference type="Pfam" id="PF19736">
    <property type="entry name" value="DUF6226"/>
    <property type="match status" value="1"/>
</dbReference>
<dbReference type="AlphaFoldDB" id="A0A511DI90"/>
<proteinExistence type="predicted"/>